<proteinExistence type="predicted"/>
<name>A0A1M6VDJ9_9BACT</name>
<dbReference type="PANTHER" id="PTHR10277:SF9">
    <property type="entry name" value="2-ISOPROPYLMALATE SYNTHASE 1, CHLOROPLASTIC-RELATED"/>
    <property type="match status" value="1"/>
</dbReference>
<dbReference type="Proteomes" id="UP000184275">
    <property type="component" value="Unassembled WGS sequence"/>
</dbReference>
<feature type="domain" description="Pyruvate carboxyltransferase" evidence="2">
    <location>
        <begin position="6"/>
        <end position="260"/>
    </location>
</feature>
<accession>A0A1M6VDJ9</accession>
<keyword evidence="4" id="KW-1185">Reference proteome</keyword>
<sequence>MYYPSIKVLDCTIRDGGLVNKHDFSLEFVRRLYQLLTAAGVDYMEMGYKNSPDLFDPKDYGPWKFCDDDLLWKVRDGIESSVKFAVMADVGRVNLKAIKPASESPYQMFRVASYVKNIDKGIDLVNTFHDMGYETTLNIMAVSRDRGPELDEALDQVENECKADVLYLVDSFGHFYQEDIDQSVKRYREHVKTKKFGFHGHNNQQLAFGNTIQAIINHVDYLDCTVTGMGRGAGNCTTELLLSFLKNPKYDVRPVLDAITELFVPLRQKYEWGYIIPQMITGSLNLHPSSAIDFRKGPEKDMYRKFYEMMMNELNI</sequence>
<keyword evidence="1" id="KW-0464">Manganese</keyword>
<dbReference type="GO" id="GO:0003852">
    <property type="term" value="F:2-isopropylmalate synthase activity"/>
    <property type="evidence" value="ECO:0007669"/>
    <property type="project" value="TreeGrafter"/>
</dbReference>
<dbReference type="RefSeq" id="WP_073304776.1">
    <property type="nucleotide sequence ID" value="NZ_FRAW01000018.1"/>
</dbReference>
<dbReference type="InterPro" id="IPR000891">
    <property type="entry name" value="PYR_CT"/>
</dbReference>
<dbReference type="Gene3D" id="3.20.20.70">
    <property type="entry name" value="Aldolase class I"/>
    <property type="match status" value="1"/>
</dbReference>
<dbReference type="GO" id="GO:0009098">
    <property type="term" value="P:L-leucine biosynthetic process"/>
    <property type="evidence" value="ECO:0007669"/>
    <property type="project" value="TreeGrafter"/>
</dbReference>
<dbReference type="CDD" id="cd07944">
    <property type="entry name" value="DRE_TIM_HOA_like"/>
    <property type="match status" value="1"/>
</dbReference>
<dbReference type="EMBL" id="FRAW01000018">
    <property type="protein sequence ID" value="SHK79540.1"/>
    <property type="molecule type" value="Genomic_DNA"/>
</dbReference>
<gene>
    <name evidence="3" type="ORF">SAMN05720469_11818</name>
</gene>
<evidence type="ECO:0000256" key="1">
    <source>
        <dbReference type="ARBA" id="ARBA00023211"/>
    </source>
</evidence>
<dbReference type="InterPro" id="IPR013785">
    <property type="entry name" value="Aldolase_TIM"/>
</dbReference>
<reference evidence="4" key="1">
    <citation type="submission" date="2016-11" db="EMBL/GenBank/DDBJ databases">
        <authorList>
            <person name="Varghese N."/>
            <person name="Submissions S."/>
        </authorList>
    </citation>
    <scope>NUCLEOTIDE SEQUENCE [LARGE SCALE GENOMIC DNA]</scope>
    <source>
        <strain evidence="4">UWOS</strain>
    </source>
</reference>
<organism evidence="3 4">
    <name type="scientific">Fibrobacter intestinalis</name>
    <dbReference type="NCBI Taxonomy" id="28122"/>
    <lineage>
        <taxon>Bacteria</taxon>
        <taxon>Pseudomonadati</taxon>
        <taxon>Fibrobacterota</taxon>
        <taxon>Fibrobacteria</taxon>
        <taxon>Fibrobacterales</taxon>
        <taxon>Fibrobacteraceae</taxon>
        <taxon>Fibrobacter</taxon>
    </lineage>
</organism>
<evidence type="ECO:0000313" key="4">
    <source>
        <dbReference type="Proteomes" id="UP000184275"/>
    </source>
</evidence>
<dbReference type="AlphaFoldDB" id="A0A1M6VDJ9"/>
<evidence type="ECO:0000259" key="2">
    <source>
        <dbReference type="PROSITE" id="PS50991"/>
    </source>
</evidence>
<dbReference type="SUPFAM" id="SSF51569">
    <property type="entry name" value="Aldolase"/>
    <property type="match status" value="1"/>
</dbReference>
<dbReference type="PANTHER" id="PTHR10277">
    <property type="entry name" value="HOMOCITRATE SYNTHASE-RELATED"/>
    <property type="match status" value="1"/>
</dbReference>
<evidence type="ECO:0000313" key="3">
    <source>
        <dbReference type="EMBL" id="SHK79540.1"/>
    </source>
</evidence>
<dbReference type="InterPro" id="IPR050073">
    <property type="entry name" value="2-IPM_HCS-like"/>
</dbReference>
<dbReference type="Pfam" id="PF00682">
    <property type="entry name" value="HMGL-like"/>
    <property type="match status" value="1"/>
</dbReference>
<dbReference type="PROSITE" id="PS50991">
    <property type="entry name" value="PYR_CT"/>
    <property type="match status" value="1"/>
</dbReference>
<protein>
    <submittedName>
        <fullName evidence="3">4-hydroxy 2-oxovalerate aldolase</fullName>
    </submittedName>
</protein>